<evidence type="ECO:0000313" key="1">
    <source>
        <dbReference type="EMBL" id="KUR70300.1"/>
    </source>
</evidence>
<dbReference type="Proteomes" id="UP000058012">
    <property type="component" value="Unassembled WGS sequence"/>
</dbReference>
<protein>
    <recommendedName>
        <fullName evidence="3">DUF1877 domain-containing protein</fullName>
    </recommendedName>
</protein>
<name>A0A117UT04_9SPHN</name>
<dbReference type="InterPro" id="IPR015068">
    <property type="entry name" value="DUF1877"/>
</dbReference>
<dbReference type="SUPFAM" id="SSF111069">
    <property type="entry name" value="Hypothetical protein yfbM"/>
    <property type="match status" value="1"/>
</dbReference>
<dbReference type="EMBL" id="LLZS01000009">
    <property type="protein sequence ID" value="KUR70300.1"/>
    <property type="molecule type" value="Genomic_DNA"/>
</dbReference>
<proteinExistence type="predicted"/>
<organism evidence="1 2">
    <name type="scientific">Novosphingobium fuchskuhlense</name>
    <dbReference type="NCBI Taxonomy" id="1117702"/>
    <lineage>
        <taxon>Bacteria</taxon>
        <taxon>Pseudomonadati</taxon>
        <taxon>Pseudomonadota</taxon>
        <taxon>Alphaproteobacteria</taxon>
        <taxon>Sphingomonadales</taxon>
        <taxon>Sphingomonadaceae</taxon>
        <taxon>Novosphingobium</taxon>
    </lineage>
</organism>
<evidence type="ECO:0000313" key="2">
    <source>
        <dbReference type="Proteomes" id="UP000058012"/>
    </source>
</evidence>
<dbReference type="Pfam" id="PF08974">
    <property type="entry name" value="DUF1877"/>
    <property type="match status" value="1"/>
</dbReference>
<dbReference type="STRING" id="1117702.AQZ52_15735"/>
<reference evidence="1 2" key="1">
    <citation type="submission" date="2015-10" db="EMBL/GenBank/DDBJ databases">
        <title>Draft genome sequence of Novosphingobium fuchskuhlense DSM 25065 isolated from a surface water sample of the southwest basin of Lake Grosse Fuchskuhle.</title>
        <authorList>
            <person name="Ruckert C."/>
            <person name="Winkler A."/>
            <person name="Glaeser J."/>
            <person name="Grossart H.-P."/>
            <person name="Kalinowski J."/>
            <person name="Glaeser S."/>
        </authorList>
    </citation>
    <scope>NUCLEOTIDE SEQUENCE [LARGE SCALE GENOMIC DNA]</scope>
    <source>
        <strain evidence="1 2">FNE08-7</strain>
    </source>
</reference>
<evidence type="ECO:0008006" key="3">
    <source>
        <dbReference type="Google" id="ProtNLM"/>
    </source>
</evidence>
<comment type="caution">
    <text evidence="1">The sequence shown here is derived from an EMBL/GenBank/DDBJ whole genome shotgun (WGS) entry which is preliminary data.</text>
</comment>
<sequence length="174" mass="18695">MGMYWSARLVDEKALVHLLQHPEQVYDFFHADQFDGCDPAWLDDYKTYPIVDMGQEWHALHYVLTGSADTTGSALDFILGSFSAVGEDLGYGPAHVVPPRALSAFSEALSAVGPDQIAANFASEGFGASEVYLGRALASEGHVALDQLNLQITKLAEFVSTGAARQCGAITLIT</sequence>
<dbReference type="AlphaFoldDB" id="A0A117UT04"/>
<dbReference type="OrthoDB" id="5354816at2"/>
<accession>A0A117UT04</accession>
<dbReference type="InterPro" id="IPR035944">
    <property type="entry name" value="YfbM-like_sf"/>
</dbReference>
<dbReference type="RefSeq" id="WP_082698133.1">
    <property type="nucleotide sequence ID" value="NZ_KQ954246.1"/>
</dbReference>
<dbReference type="Gene3D" id="3.40.1760.10">
    <property type="entry name" value="YfbM-like super family"/>
    <property type="match status" value="1"/>
</dbReference>
<keyword evidence="2" id="KW-1185">Reference proteome</keyword>
<gene>
    <name evidence="1" type="ORF">AQZ52_15735</name>
</gene>